<dbReference type="Proteomes" id="UP001607302">
    <property type="component" value="Unassembled WGS sequence"/>
</dbReference>
<name>A0ABD1ZTE6_VESSQ</name>
<proteinExistence type="predicted"/>
<organism evidence="1 2">
    <name type="scientific">Vespula squamosa</name>
    <name type="common">Southern yellow jacket</name>
    <name type="synonym">Wasp</name>
    <dbReference type="NCBI Taxonomy" id="30214"/>
    <lineage>
        <taxon>Eukaryota</taxon>
        <taxon>Metazoa</taxon>
        <taxon>Ecdysozoa</taxon>
        <taxon>Arthropoda</taxon>
        <taxon>Hexapoda</taxon>
        <taxon>Insecta</taxon>
        <taxon>Pterygota</taxon>
        <taxon>Neoptera</taxon>
        <taxon>Endopterygota</taxon>
        <taxon>Hymenoptera</taxon>
        <taxon>Apocrita</taxon>
        <taxon>Aculeata</taxon>
        <taxon>Vespoidea</taxon>
        <taxon>Vespidae</taxon>
        <taxon>Vespinae</taxon>
        <taxon>Vespula</taxon>
    </lineage>
</organism>
<dbReference type="AlphaFoldDB" id="A0ABD1ZTE6"/>
<dbReference type="EMBL" id="JAUDFV010000173">
    <property type="protein sequence ID" value="KAL2711631.1"/>
    <property type="molecule type" value="Genomic_DNA"/>
</dbReference>
<evidence type="ECO:0000313" key="2">
    <source>
        <dbReference type="Proteomes" id="UP001607302"/>
    </source>
</evidence>
<evidence type="ECO:0000313" key="1">
    <source>
        <dbReference type="EMBL" id="KAL2711631.1"/>
    </source>
</evidence>
<accession>A0ABD1ZTE6</accession>
<reference evidence="1 2" key="1">
    <citation type="journal article" date="2024" name="Ann. Entomol. Soc. Am.">
        <title>Genomic analyses of the southern and eastern yellowjacket wasps (Hymenoptera: Vespidae) reveal evolutionary signatures of social life.</title>
        <authorList>
            <person name="Catto M.A."/>
            <person name="Caine P.B."/>
            <person name="Orr S.E."/>
            <person name="Hunt B.G."/>
            <person name="Goodisman M.A.D."/>
        </authorList>
    </citation>
    <scope>NUCLEOTIDE SEQUENCE [LARGE SCALE GENOMIC DNA]</scope>
    <source>
        <strain evidence="1">233</strain>
        <tissue evidence="1">Head and thorax</tissue>
    </source>
</reference>
<protein>
    <submittedName>
        <fullName evidence="1">Uncharacterized protein</fullName>
    </submittedName>
</protein>
<sequence>MARLRETSRFVIFSDYIQRILRFRRLPSPRRRHVFVASQREDREIPTVSRLVGRFLGSSDAGEDDALKLSEDSPELVVKEKDFNTSRYSRWFSLKDFYVSSVNESSLYCLYRDRSEVGTEQKRTEEDRRGQESTGQERIERRVFTSTGLRRVLNPNANRCLDAACLMNVSGPYGVNLCQGINYAIEFCVLPTRSSIRTWVPRLFEVVRVSSSEVHRVVKAVITKAKVRKRHFSQRSTSIFSVNAKSCVIYAGKRHALPRESPRRTYNGFIKSLPCCWAAANLKEKTKNIISAILPTAIIDFALTYETPFSFFEEIFSEKKECKESFGPTFFLWIYLRLSLIAFSISVIRFCSPYNGPPSTGGEDEEEEEEEEEEARPLVVNLLCDIESSSFLSKSRYFNDRISHERSIWVIGPVVSYASQARHSCHRLETPNTFKVSPRVLSCTAKSAFHLGRNSGMSDDRWHNGFNDSIQIRSQSRFVMGEMG</sequence>
<keyword evidence="2" id="KW-1185">Reference proteome</keyword>
<gene>
    <name evidence="1" type="ORF">V1478_018652</name>
</gene>
<comment type="caution">
    <text evidence="1">The sequence shown here is derived from an EMBL/GenBank/DDBJ whole genome shotgun (WGS) entry which is preliminary data.</text>
</comment>